<keyword evidence="6" id="KW-0732">Signal</keyword>
<feature type="compositionally biased region" description="Basic and acidic residues" evidence="5">
    <location>
        <begin position="354"/>
        <end position="365"/>
    </location>
</feature>
<feature type="domain" description="Peptidase M10 metallopeptidase" evidence="7">
    <location>
        <begin position="255"/>
        <end position="336"/>
    </location>
</feature>
<feature type="region of interest" description="Disordered" evidence="5">
    <location>
        <begin position="342"/>
        <end position="366"/>
    </location>
</feature>
<dbReference type="GO" id="GO:0006508">
    <property type="term" value="P:proteolysis"/>
    <property type="evidence" value="ECO:0007669"/>
    <property type="project" value="UniProtKB-KW"/>
</dbReference>
<evidence type="ECO:0000256" key="4">
    <source>
        <dbReference type="ARBA" id="ARBA00022833"/>
    </source>
</evidence>
<dbReference type="SUPFAM" id="SSF55486">
    <property type="entry name" value="Metalloproteases ('zincins'), catalytic domain"/>
    <property type="match status" value="1"/>
</dbReference>
<keyword evidence="2" id="KW-0479">Metal-binding</keyword>
<dbReference type="AlphaFoldDB" id="A0A1Z5IF32"/>
<evidence type="ECO:0000256" key="2">
    <source>
        <dbReference type="ARBA" id="ARBA00022723"/>
    </source>
</evidence>
<keyword evidence="1" id="KW-0645">Protease</keyword>
<evidence type="ECO:0000313" key="9">
    <source>
        <dbReference type="Proteomes" id="UP000198402"/>
    </source>
</evidence>
<dbReference type="EMBL" id="BCMG01000002">
    <property type="protein sequence ID" value="GAX00414.1"/>
    <property type="molecule type" value="Genomic_DNA"/>
</dbReference>
<dbReference type="STRING" id="1302250.GCA_001313225_01603"/>
<evidence type="ECO:0000313" key="8">
    <source>
        <dbReference type="EMBL" id="GAX00414.1"/>
    </source>
</evidence>
<evidence type="ECO:0000259" key="7">
    <source>
        <dbReference type="Pfam" id="PF00413"/>
    </source>
</evidence>
<evidence type="ECO:0000256" key="1">
    <source>
        <dbReference type="ARBA" id="ARBA00022670"/>
    </source>
</evidence>
<gene>
    <name evidence="8" type="ORF">IWT126_00429</name>
</gene>
<sequence length="385" mass="42723">MKKFGIIVVATLSFMASFAAIPAATTPTVQAKTKVSVVKKKSMSAQKYQIDQSKAKKAYAYSGTLKKKEFKLSKGHNQTFNATAQESVKVGKKTRVYYYVKSTSNHKLAGWVWHGYLKTPLLSKSAVTKLVASGEDLNPSAALLKQPEAFYGTYNLYLRKQFNMTGKLTTFKNNQARVYVADPAIKPYAQKAMGVWNQALGRTVFVSGTASNHQLVIDTKPAKEWDGLNDGTHLYLSSTALKDKTYMDSVADTPEIRSLYNQYEDIADAYKDAANGSAAQKTYLSQGHTLYDQLIAAQKAAAPSYTNYWEGVLVHELGHSLGLDHTPYLTDIMYAETSDDGFSSSVDGKYNWDAPKDPNDTRRETPTLSQRDVNRAKLGMKLGYW</sequence>
<keyword evidence="3" id="KW-0378">Hydrolase</keyword>
<keyword evidence="9" id="KW-1185">Reference proteome</keyword>
<name>A0A1Z5IF32_9LACO</name>
<dbReference type="InterPro" id="IPR024079">
    <property type="entry name" value="MetalloPept_cat_dom_sf"/>
</dbReference>
<dbReference type="GO" id="GO:0031012">
    <property type="term" value="C:extracellular matrix"/>
    <property type="evidence" value="ECO:0007669"/>
    <property type="project" value="InterPro"/>
</dbReference>
<feature type="signal peptide" evidence="6">
    <location>
        <begin position="1"/>
        <end position="19"/>
    </location>
</feature>
<dbReference type="RefSeq" id="WP_089136173.1">
    <property type="nucleotide sequence ID" value="NZ_BCMG01000002.1"/>
</dbReference>
<dbReference type="Proteomes" id="UP000198402">
    <property type="component" value="Unassembled WGS sequence"/>
</dbReference>
<accession>A0A1Z5IF32</accession>
<keyword evidence="4" id="KW-0862">Zinc</keyword>
<evidence type="ECO:0000256" key="6">
    <source>
        <dbReference type="SAM" id="SignalP"/>
    </source>
</evidence>
<evidence type="ECO:0000256" key="3">
    <source>
        <dbReference type="ARBA" id="ARBA00022801"/>
    </source>
</evidence>
<dbReference type="GO" id="GO:0008270">
    <property type="term" value="F:zinc ion binding"/>
    <property type="evidence" value="ECO:0007669"/>
    <property type="project" value="InterPro"/>
</dbReference>
<dbReference type="Gene3D" id="3.40.390.10">
    <property type="entry name" value="Collagenase (Catalytic Domain)"/>
    <property type="match status" value="1"/>
</dbReference>
<feature type="chain" id="PRO_5038750547" description="Peptidase M10 metallopeptidase domain-containing protein" evidence="6">
    <location>
        <begin position="20"/>
        <end position="385"/>
    </location>
</feature>
<proteinExistence type="predicted"/>
<reference evidence="8 9" key="1">
    <citation type="submission" date="2015-11" db="EMBL/GenBank/DDBJ databases">
        <title>Draft genome sequences of new species of the genus Lactobacillus isolated from orchardgrass silage.</title>
        <authorList>
            <person name="Tohno M."/>
            <person name="Tanizawa Y."/>
            <person name="Arita M."/>
        </authorList>
    </citation>
    <scope>NUCLEOTIDE SEQUENCE [LARGE SCALE GENOMIC DNA]</scope>
    <source>
        <strain evidence="8 9">IWT126</strain>
    </source>
</reference>
<dbReference type="GO" id="GO:0004222">
    <property type="term" value="F:metalloendopeptidase activity"/>
    <property type="evidence" value="ECO:0007669"/>
    <property type="project" value="InterPro"/>
</dbReference>
<dbReference type="Pfam" id="PF00413">
    <property type="entry name" value="Peptidase_M10"/>
    <property type="match status" value="1"/>
</dbReference>
<organism evidence="8 9">
    <name type="scientific">Secundilactobacillus silagei JCM 19001</name>
    <dbReference type="NCBI Taxonomy" id="1302250"/>
    <lineage>
        <taxon>Bacteria</taxon>
        <taxon>Bacillati</taxon>
        <taxon>Bacillota</taxon>
        <taxon>Bacilli</taxon>
        <taxon>Lactobacillales</taxon>
        <taxon>Lactobacillaceae</taxon>
        <taxon>Secundilactobacillus</taxon>
    </lineage>
</organism>
<protein>
    <recommendedName>
        <fullName evidence="7">Peptidase M10 metallopeptidase domain-containing protein</fullName>
    </recommendedName>
</protein>
<evidence type="ECO:0000256" key="5">
    <source>
        <dbReference type="SAM" id="MobiDB-lite"/>
    </source>
</evidence>
<dbReference type="InterPro" id="IPR001818">
    <property type="entry name" value="Pept_M10_metallopeptidase"/>
</dbReference>
<dbReference type="OrthoDB" id="2328200at2"/>
<comment type="caution">
    <text evidence="8">The sequence shown here is derived from an EMBL/GenBank/DDBJ whole genome shotgun (WGS) entry which is preliminary data.</text>
</comment>